<organism evidence="1 2">
    <name type="scientific">Datura stramonium</name>
    <name type="common">Jimsonweed</name>
    <name type="synonym">Common thornapple</name>
    <dbReference type="NCBI Taxonomy" id="4076"/>
    <lineage>
        <taxon>Eukaryota</taxon>
        <taxon>Viridiplantae</taxon>
        <taxon>Streptophyta</taxon>
        <taxon>Embryophyta</taxon>
        <taxon>Tracheophyta</taxon>
        <taxon>Spermatophyta</taxon>
        <taxon>Magnoliopsida</taxon>
        <taxon>eudicotyledons</taxon>
        <taxon>Gunneridae</taxon>
        <taxon>Pentapetalae</taxon>
        <taxon>asterids</taxon>
        <taxon>lamiids</taxon>
        <taxon>Solanales</taxon>
        <taxon>Solanaceae</taxon>
        <taxon>Solanoideae</taxon>
        <taxon>Datureae</taxon>
        <taxon>Datura</taxon>
    </lineage>
</organism>
<dbReference type="EMBL" id="JACEIK010000173">
    <property type="protein sequence ID" value="MCD7451558.1"/>
    <property type="molecule type" value="Genomic_DNA"/>
</dbReference>
<gene>
    <name evidence="1" type="ORF">HAX54_012544</name>
</gene>
<comment type="caution">
    <text evidence="1">The sequence shown here is derived from an EMBL/GenBank/DDBJ whole genome shotgun (WGS) entry which is preliminary data.</text>
</comment>
<feature type="non-terminal residue" evidence="1">
    <location>
        <position position="1"/>
    </location>
</feature>
<reference evidence="1 2" key="1">
    <citation type="journal article" date="2021" name="BMC Genomics">
        <title>Datura genome reveals duplications of psychoactive alkaloid biosynthetic genes and high mutation rate following tissue culture.</title>
        <authorList>
            <person name="Rajewski A."/>
            <person name="Carter-House D."/>
            <person name="Stajich J."/>
            <person name="Litt A."/>
        </authorList>
    </citation>
    <scope>NUCLEOTIDE SEQUENCE [LARGE SCALE GENOMIC DNA]</scope>
    <source>
        <strain evidence="1">AR-01</strain>
    </source>
</reference>
<evidence type="ECO:0000313" key="1">
    <source>
        <dbReference type="EMBL" id="MCD7451558.1"/>
    </source>
</evidence>
<evidence type="ECO:0000313" key="2">
    <source>
        <dbReference type="Proteomes" id="UP000823775"/>
    </source>
</evidence>
<proteinExistence type="predicted"/>
<keyword evidence="2" id="KW-1185">Reference proteome</keyword>
<accession>A0ABS8RYA1</accession>
<protein>
    <submittedName>
        <fullName evidence="1">Uncharacterized protein</fullName>
    </submittedName>
</protein>
<name>A0ABS8RYA1_DATST</name>
<dbReference type="Proteomes" id="UP000823775">
    <property type="component" value="Unassembled WGS sequence"/>
</dbReference>
<sequence length="71" mass="7906">AIYVSGILRGVTLSLVTAYADVSKVKEPDALGGPSPCIAMRHVRYESYLDHIYGIMDLMFQIRPPPVKQKE</sequence>